<keyword evidence="5" id="KW-0456">Lyase</keyword>
<protein>
    <recommendedName>
        <fullName evidence="2">carbonic anhydrase</fullName>
        <ecNumber evidence="2">4.2.1.1</ecNumber>
    </recommendedName>
</protein>
<accession>A0A6A4WX09</accession>
<dbReference type="SMART" id="SM01057">
    <property type="entry name" value="Carb_anhydrase"/>
    <property type="match status" value="1"/>
</dbReference>
<dbReference type="EC" id="4.2.1.1" evidence="2"/>
<comment type="similarity">
    <text evidence="1">Belongs to the alpha-carbonic anhydrase family.</text>
</comment>
<dbReference type="PROSITE" id="PS51144">
    <property type="entry name" value="ALPHA_CA_2"/>
    <property type="match status" value="1"/>
</dbReference>
<dbReference type="CDD" id="cd00326">
    <property type="entry name" value="alpha_CA"/>
    <property type="match status" value="1"/>
</dbReference>
<comment type="caution">
    <text evidence="9">The sequence shown here is derived from an EMBL/GenBank/DDBJ whole genome shotgun (WGS) entry which is preliminary data.</text>
</comment>
<evidence type="ECO:0000313" key="10">
    <source>
        <dbReference type="Proteomes" id="UP000440578"/>
    </source>
</evidence>
<dbReference type="InterPro" id="IPR023561">
    <property type="entry name" value="Carbonic_anhydrase_a-class"/>
</dbReference>
<evidence type="ECO:0000313" key="9">
    <source>
        <dbReference type="EMBL" id="KAF0306978.1"/>
    </source>
</evidence>
<gene>
    <name evidence="9" type="primary">cah-5_1</name>
    <name evidence="9" type="ORF">FJT64_021586</name>
</gene>
<dbReference type="EMBL" id="VIIS01000618">
    <property type="protein sequence ID" value="KAF0306978.1"/>
    <property type="molecule type" value="Genomic_DNA"/>
</dbReference>
<feature type="domain" description="Alpha-carbonic anhydrase" evidence="8">
    <location>
        <begin position="30"/>
        <end position="302"/>
    </location>
</feature>
<comment type="catalytic activity">
    <reaction evidence="6">
        <text>hydrogencarbonate + H(+) = CO2 + H2O</text>
        <dbReference type="Rhea" id="RHEA:10748"/>
        <dbReference type="ChEBI" id="CHEBI:15377"/>
        <dbReference type="ChEBI" id="CHEBI:15378"/>
        <dbReference type="ChEBI" id="CHEBI:16526"/>
        <dbReference type="ChEBI" id="CHEBI:17544"/>
        <dbReference type="EC" id="4.2.1.1"/>
    </reaction>
</comment>
<organism evidence="9 10">
    <name type="scientific">Amphibalanus amphitrite</name>
    <name type="common">Striped barnacle</name>
    <name type="synonym">Balanus amphitrite</name>
    <dbReference type="NCBI Taxonomy" id="1232801"/>
    <lineage>
        <taxon>Eukaryota</taxon>
        <taxon>Metazoa</taxon>
        <taxon>Ecdysozoa</taxon>
        <taxon>Arthropoda</taxon>
        <taxon>Crustacea</taxon>
        <taxon>Multicrustacea</taxon>
        <taxon>Cirripedia</taxon>
        <taxon>Thoracica</taxon>
        <taxon>Thoracicalcarea</taxon>
        <taxon>Balanomorpha</taxon>
        <taxon>Balanoidea</taxon>
        <taxon>Balanidae</taxon>
        <taxon>Amphibalaninae</taxon>
        <taxon>Amphibalanus</taxon>
    </lineage>
</organism>
<evidence type="ECO:0000256" key="1">
    <source>
        <dbReference type="ARBA" id="ARBA00010718"/>
    </source>
</evidence>
<dbReference type="SUPFAM" id="SSF51069">
    <property type="entry name" value="Carbonic anhydrase"/>
    <property type="match status" value="1"/>
</dbReference>
<proteinExistence type="inferred from homology"/>
<keyword evidence="4" id="KW-0862">Zinc</keyword>
<evidence type="ECO:0000256" key="5">
    <source>
        <dbReference type="ARBA" id="ARBA00023239"/>
    </source>
</evidence>
<dbReference type="PANTHER" id="PTHR18952:SF265">
    <property type="entry name" value="CARBONIC ANHYDRASE"/>
    <property type="match status" value="1"/>
</dbReference>
<evidence type="ECO:0000256" key="6">
    <source>
        <dbReference type="ARBA" id="ARBA00048348"/>
    </source>
</evidence>
<dbReference type="Pfam" id="PF00194">
    <property type="entry name" value="Carb_anhydrase"/>
    <property type="match status" value="1"/>
</dbReference>
<name>A0A6A4WX09_AMPAM</name>
<keyword evidence="3" id="KW-0479">Metal-binding</keyword>
<evidence type="ECO:0000256" key="4">
    <source>
        <dbReference type="ARBA" id="ARBA00022833"/>
    </source>
</evidence>
<sequence>MPAARAVLLLSLAVAWCDASSCPLVPPHGLPWNYHDFDSWKDVPNSRCAEESRQQSPIDVYGEHCEDDFFKPWVRKNSDKWDVIVTNDGRTLKMMFDCFGQVADNGAHGPLTLISNVVEEEGYDYDLAEIHFHWDEHGEEGSEHAVEGERRAAEVHLKFKHIALAGVPFHVAREQEGALHALGILLTDDRHFHGHMHFPTFHLEKDMHHVRKYSSSYSKEIHIDELKDVLDTALENVYRYIGSLTTPPCTLGLPWLVATKPAKVSSSFLHQLRKLRDEHGHHMHRNHRPVQERRDELLICRHEG</sequence>
<keyword evidence="10" id="KW-1185">Reference proteome</keyword>
<reference evidence="9 10" key="1">
    <citation type="submission" date="2019-07" db="EMBL/GenBank/DDBJ databases">
        <title>Draft genome assembly of a fouling barnacle, Amphibalanus amphitrite (Darwin, 1854): The first reference genome for Thecostraca.</title>
        <authorList>
            <person name="Kim W."/>
        </authorList>
    </citation>
    <scope>NUCLEOTIDE SEQUENCE [LARGE SCALE GENOMIC DNA]</scope>
    <source>
        <strain evidence="9">SNU_AA5</strain>
        <tissue evidence="9">Soma without cirri and trophi</tissue>
    </source>
</reference>
<evidence type="ECO:0000259" key="8">
    <source>
        <dbReference type="PROSITE" id="PS51144"/>
    </source>
</evidence>
<feature type="signal peptide" evidence="7">
    <location>
        <begin position="1"/>
        <end position="19"/>
    </location>
</feature>
<keyword evidence="7" id="KW-0732">Signal</keyword>
<dbReference type="Proteomes" id="UP000440578">
    <property type="component" value="Unassembled WGS sequence"/>
</dbReference>
<evidence type="ECO:0000256" key="7">
    <source>
        <dbReference type="SAM" id="SignalP"/>
    </source>
</evidence>
<dbReference type="GO" id="GO:0004089">
    <property type="term" value="F:carbonate dehydratase activity"/>
    <property type="evidence" value="ECO:0007669"/>
    <property type="project" value="UniProtKB-EC"/>
</dbReference>
<dbReference type="OrthoDB" id="429145at2759"/>
<dbReference type="InterPro" id="IPR001148">
    <property type="entry name" value="CA_dom"/>
</dbReference>
<dbReference type="AlphaFoldDB" id="A0A6A4WX09"/>
<feature type="chain" id="PRO_5025547838" description="carbonic anhydrase" evidence="7">
    <location>
        <begin position="20"/>
        <end position="304"/>
    </location>
</feature>
<dbReference type="GO" id="GO:0008270">
    <property type="term" value="F:zinc ion binding"/>
    <property type="evidence" value="ECO:0007669"/>
    <property type="project" value="InterPro"/>
</dbReference>
<dbReference type="InterPro" id="IPR036398">
    <property type="entry name" value="CA_dom_sf"/>
</dbReference>
<evidence type="ECO:0000256" key="2">
    <source>
        <dbReference type="ARBA" id="ARBA00012925"/>
    </source>
</evidence>
<dbReference type="Gene3D" id="3.10.200.10">
    <property type="entry name" value="Alpha carbonic anhydrase"/>
    <property type="match status" value="1"/>
</dbReference>
<evidence type="ECO:0000256" key="3">
    <source>
        <dbReference type="ARBA" id="ARBA00022723"/>
    </source>
</evidence>
<dbReference type="PANTHER" id="PTHR18952">
    <property type="entry name" value="CARBONIC ANHYDRASE"/>
    <property type="match status" value="1"/>
</dbReference>